<dbReference type="PANTHER" id="PTHR32387">
    <property type="entry name" value="WU:FJ29H11"/>
    <property type="match status" value="1"/>
</dbReference>
<name>A0A6V8R4Y7_TRIAP</name>
<proteinExistence type="predicted"/>
<evidence type="ECO:0000313" key="2">
    <source>
        <dbReference type="EMBL" id="GFP60134.1"/>
    </source>
</evidence>
<reference evidence="2 3" key="1">
    <citation type="submission" date="2020-07" db="EMBL/GenBank/DDBJ databases">
        <title>Trichoderma asperellum IC-1 whole genome shotgun sequence.</title>
        <authorList>
            <person name="Kanamasa S."/>
            <person name="Takahashi H."/>
        </authorList>
    </citation>
    <scope>NUCLEOTIDE SEQUENCE [LARGE SCALE GENOMIC DNA]</scope>
    <source>
        <strain evidence="2 3">IC-1</strain>
    </source>
</reference>
<comment type="caution">
    <text evidence="2">The sequence shown here is derived from an EMBL/GenBank/DDBJ whole genome shotgun (WGS) entry which is preliminary data.</text>
</comment>
<dbReference type="InterPro" id="IPR058210">
    <property type="entry name" value="SACS/Nov_dom"/>
</dbReference>
<dbReference type="NCBIfam" id="NF047352">
    <property type="entry name" value="P_loop_sacsin"/>
    <property type="match status" value="1"/>
</dbReference>
<dbReference type="EMBL" id="BLZH01000016">
    <property type="protein sequence ID" value="GFP60134.1"/>
    <property type="molecule type" value="Genomic_DNA"/>
</dbReference>
<dbReference type="InterPro" id="IPR036890">
    <property type="entry name" value="HATPase_C_sf"/>
</dbReference>
<accession>A0A6V8R4Y7</accession>
<evidence type="ECO:0000259" key="1">
    <source>
        <dbReference type="Pfam" id="PF25794"/>
    </source>
</evidence>
<dbReference type="OrthoDB" id="1262810at2759"/>
<dbReference type="PANTHER" id="PTHR32387:SF0">
    <property type="entry name" value="PROTEIN NO VEIN"/>
    <property type="match status" value="1"/>
</dbReference>
<organism evidence="2 3">
    <name type="scientific">Trichoderma asperellum</name>
    <name type="common">Filamentous fungus</name>
    <dbReference type="NCBI Taxonomy" id="101201"/>
    <lineage>
        <taxon>Eukaryota</taxon>
        <taxon>Fungi</taxon>
        <taxon>Dikarya</taxon>
        <taxon>Ascomycota</taxon>
        <taxon>Pezizomycotina</taxon>
        <taxon>Sordariomycetes</taxon>
        <taxon>Hypocreomycetidae</taxon>
        <taxon>Hypocreales</taxon>
        <taxon>Hypocreaceae</taxon>
        <taxon>Trichoderma</taxon>
    </lineage>
</organism>
<dbReference type="Gene3D" id="3.30.565.10">
    <property type="entry name" value="Histidine kinase-like ATPase, C-terminal domain"/>
    <property type="match status" value="1"/>
</dbReference>
<dbReference type="Pfam" id="PF25794">
    <property type="entry name" value="SACS"/>
    <property type="match status" value="1"/>
</dbReference>
<feature type="domain" description="Sacsin/Nov" evidence="1">
    <location>
        <begin position="67"/>
        <end position="143"/>
    </location>
</feature>
<dbReference type="Proteomes" id="UP000517252">
    <property type="component" value="Unassembled WGS sequence"/>
</dbReference>
<sequence>MTSLQKAEEIVRRLTRKYGYLNEEMMSDIEKWKPEYRREIDENWLAMENTAAHSIKTLAKQIYGSGARFVFELLQNAEDNIFSKTTKDPFISFKVYENRIIVECNEDGFTERDLVAICAVGQSTKSSSYGYIGAKGIGFKSVFIAAWKTYLGIDS</sequence>
<dbReference type="SUPFAM" id="SSF55874">
    <property type="entry name" value="ATPase domain of HSP90 chaperone/DNA topoisomerase II/histidine kinase"/>
    <property type="match status" value="1"/>
</dbReference>
<gene>
    <name evidence="2" type="ORF">TASIC1_0016002200</name>
</gene>
<dbReference type="InterPro" id="IPR052957">
    <property type="entry name" value="Auxin_embryo_med"/>
</dbReference>
<dbReference type="AlphaFoldDB" id="A0A6V8R4Y7"/>
<evidence type="ECO:0000313" key="3">
    <source>
        <dbReference type="Proteomes" id="UP000517252"/>
    </source>
</evidence>
<protein>
    <submittedName>
        <fullName evidence="2">Protein NO VEIN</fullName>
    </submittedName>
</protein>